<keyword evidence="3" id="KW-1185">Reference proteome</keyword>
<dbReference type="RefSeq" id="WP_263541556.1">
    <property type="nucleotide sequence ID" value="NZ_JAOVZO020000018.1"/>
</dbReference>
<keyword evidence="1" id="KW-1133">Transmembrane helix</keyword>
<feature type="transmembrane region" description="Helical" evidence="1">
    <location>
        <begin position="132"/>
        <end position="158"/>
    </location>
</feature>
<dbReference type="InterPro" id="IPR007403">
    <property type="entry name" value="DUF456"/>
</dbReference>
<organism evidence="2 3">
    <name type="scientific">Tahibacter soli</name>
    <dbReference type="NCBI Taxonomy" id="2983605"/>
    <lineage>
        <taxon>Bacteria</taxon>
        <taxon>Pseudomonadati</taxon>
        <taxon>Pseudomonadota</taxon>
        <taxon>Gammaproteobacteria</taxon>
        <taxon>Lysobacterales</taxon>
        <taxon>Rhodanobacteraceae</taxon>
        <taxon>Tahibacter</taxon>
    </lineage>
</organism>
<proteinExistence type="predicted"/>
<dbReference type="PANTHER" id="PTHR39165">
    <property type="entry name" value="IG HYPOTHETICAL 17883"/>
    <property type="match status" value="1"/>
</dbReference>
<feature type="transmembrane region" description="Helical" evidence="1">
    <location>
        <begin position="84"/>
        <end position="112"/>
    </location>
</feature>
<evidence type="ECO:0000313" key="2">
    <source>
        <dbReference type="EMBL" id="MDC8013910.1"/>
    </source>
</evidence>
<dbReference type="PANTHER" id="PTHR39165:SF1">
    <property type="entry name" value="DUF456 DOMAIN-CONTAINING PROTEIN"/>
    <property type="match status" value="1"/>
</dbReference>
<feature type="transmembrane region" description="Helical" evidence="1">
    <location>
        <begin position="47"/>
        <end position="72"/>
    </location>
</feature>
<gene>
    <name evidence="2" type="ORF">OD750_015305</name>
</gene>
<evidence type="ECO:0000256" key="1">
    <source>
        <dbReference type="SAM" id="Phobius"/>
    </source>
</evidence>
<sequence length="159" mass="16082">MTTALFVLAAVMVLAGLVGTILPALPGVPLIFAGMLLAAWADGFMHIGVWTLVLLGFLCLLAIAVDVVAGLLGAKRVGASGWALFGAAVGTFAGFFLGIPGLLLGPFVGALAGELLAGGTMRRAAEVGFGTWLGLLFGTLAKIALSFAMLGIFVFALVF</sequence>
<dbReference type="AlphaFoldDB" id="A0A9X3YMD1"/>
<dbReference type="EMBL" id="JAOVZO020000018">
    <property type="protein sequence ID" value="MDC8013910.1"/>
    <property type="molecule type" value="Genomic_DNA"/>
</dbReference>
<accession>A0A9X3YMD1</accession>
<dbReference type="Proteomes" id="UP001139971">
    <property type="component" value="Unassembled WGS sequence"/>
</dbReference>
<keyword evidence="1" id="KW-0812">Transmembrane</keyword>
<evidence type="ECO:0000313" key="3">
    <source>
        <dbReference type="Proteomes" id="UP001139971"/>
    </source>
</evidence>
<comment type="caution">
    <text evidence="2">The sequence shown here is derived from an EMBL/GenBank/DDBJ whole genome shotgun (WGS) entry which is preliminary data.</text>
</comment>
<reference evidence="2" key="1">
    <citation type="submission" date="2023-02" db="EMBL/GenBank/DDBJ databases">
        <title>Tahibacter soli sp. nov. isolated from soil.</title>
        <authorList>
            <person name="Baek J.H."/>
            <person name="Lee J.K."/>
            <person name="Choi D.G."/>
            <person name="Jeon C.O."/>
        </authorList>
    </citation>
    <scope>NUCLEOTIDE SEQUENCE</scope>
    <source>
        <strain evidence="2">BL</strain>
    </source>
</reference>
<keyword evidence="1" id="KW-0472">Membrane</keyword>
<name>A0A9X3YMD1_9GAMM</name>
<dbReference type="Pfam" id="PF04306">
    <property type="entry name" value="DUF456"/>
    <property type="match status" value="1"/>
</dbReference>
<protein>
    <submittedName>
        <fullName evidence="2">DUF456 domain-containing protein</fullName>
    </submittedName>
</protein>